<sequence length="91" mass="9706">MTAVDFQTGATARLNALATAMYGEDWPGQVARLTCVNLRTCQRIKAAAIAGEEARSSYGVLLGVTARLIDLIEAADMLEDALQANAMKPHL</sequence>
<organism evidence="1 2">
    <name type="scientific">Brevundimonas olei</name>
    <dbReference type="NCBI Taxonomy" id="657642"/>
    <lineage>
        <taxon>Bacteria</taxon>
        <taxon>Pseudomonadati</taxon>
        <taxon>Pseudomonadota</taxon>
        <taxon>Alphaproteobacteria</taxon>
        <taxon>Caulobacterales</taxon>
        <taxon>Caulobacteraceae</taxon>
        <taxon>Brevundimonas</taxon>
    </lineage>
</organism>
<keyword evidence="1" id="KW-0614">Plasmid</keyword>
<protein>
    <submittedName>
        <fullName evidence="1">Uncharacterized protein</fullName>
    </submittedName>
</protein>
<name>A0ABZ2INN1_9CAUL</name>
<evidence type="ECO:0000313" key="1">
    <source>
        <dbReference type="EMBL" id="WWT56540.1"/>
    </source>
</evidence>
<keyword evidence="2" id="KW-1185">Reference proteome</keyword>
<evidence type="ECO:0000313" key="2">
    <source>
        <dbReference type="Proteomes" id="UP001363460"/>
    </source>
</evidence>
<proteinExistence type="predicted"/>
<dbReference type="RefSeq" id="WP_338578693.1">
    <property type="nucleotide sequence ID" value="NZ_CP146370.1"/>
</dbReference>
<reference evidence="1 2" key="1">
    <citation type="submission" date="2024-02" db="EMBL/GenBank/DDBJ databases">
        <title>Distribution and functional of Brevundimonas-related endobacteria within Verticillium dahliae.</title>
        <authorList>
            <person name="Zeng H."/>
        </authorList>
    </citation>
    <scope>NUCLEOTIDE SEQUENCE [LARGE SCALE GENOMIC DNA]</scope>
    <source>
        <strain evidence="1 2">TRM 44200</strain>
        <plasmid evidence="1 2">unnamed</plasmid>
    </source>
</reference>
<dbReference type="Proteomes" id="UP001363460">
    <property type="component" value="Plasmid unnamed"/>
</dbReference>
<gene>
    <name evidence="1" type="ORF">V8J38_16670</name>
</gene>
<dbReference type="EMBL" id="CP146370">
    <property type="protein sequence ID" value="WWT56540.1"/>
    <property type="molecule type" value="Genomic_DNA"/>
</dbReference>
<accession>A0ABZ2INN1</accession>
<geneLocation type="plasmid" evidence="1 2">
    <name>unnamed</name>
</geneLocation>